<dbReference type="Pfam" id="PF13672">
    <property type="entry name" value="PP2C_2"/>
    <property type="match status" value="1"/>
</dbReference>
<feature type="domain" description="PPM-type phosphatase" evidence="2">
    <location>
        <begin position="125"/>
        <end position="339"/>
    </location>
</feature>
<dbReference type="InterPro" id="IPR001932">
    <property type="entry name" value="PPM-type_phosphatase-like_dom"/>
</dbReference>
<sequence>MSYGEARDDVPGGGGTIHGHGLDEDLGLPDGIIFHDMRMGGSASAGQPAPPVREHLVSPVSLSKPEAPLLRGEPTHVGNRPPSYPPRPLGRPSLRDGDESAAFSPVVLLDGGEFGRLTVRAASVRGDSHNWEGSCRQDAMVVTRIGPPEAEMLLLAVADGVGSAPYSHVGSYQLSRLAAVQFDQEAESLYAALCARNETKLGLIATKAVAGAVSRLRVPQDESSALHGTRPRAGQDYATTLHVLLVPTDSRVRERVLCSVGDGGLLVLREGRWEHEDPDDDGDLLDTRTDALPHAYHGVKAKLLHTAPGEVLLLGTDGITNPLTQRNPEFAQRLAHAWGGPEVPSLSDFLWQAQTRAKSYDDDRTVICVWERPE</sequence>
<organism evidence="3 4">
    <name type="scientific">Streptomyces prasinosporus</name>
    <dbReference type="NCBI Taxonomy" id="68256"/>
    <lineage>
        <taxon>Bacteria</taxon>
        <taxon>Bacillati</taxon>
        <taxon>Actinomycetota</taxon>
        <taxon>Actinomycetes</taxon>
        <taxon>Kitasatosporales</taxon>
        <taxon>Streptomycetaceae</taxon>
        <taxon>Streptomyces</taxon>
        <taxon>Streptomyces albogriseolus group</taxon>
    </lineage>
</organism>
<keyword evidence="4" id="KW-1185">Reference proteome</keyword>
<proteinExistence type="predicted"/>
<accession>A0ABP6UAH9</accession>
<feature type="region of interest" description="Disordered" evidence="1">
    <location>
        <begin position="65"/>
        <end position="96"/>
    </location>
</feature>
<reference evidence="4" key="1">
    <citation type="journal article" date="2019" name="Int. J. Syst. Evol. Microbiol.">
        <title>The Global Catalogue of Microorganisms (GCM) 10K type strain sequencing project: providing services to taxonomists for standard genome sequencing and annotation.</title>
        <authorList>
            <consortium name="The Broad Institute Genomics Platform"/>
            <consortium name="The Broad Institute Genome Sequencing Center for Infectious Disease"/>
            <person name="Wu L."/>
            <person name="Ma J."/>
        </authorList>
    </citation>
    <scope>NUCLEOTIDE SEQUENCE [LARGE SCALE GENOMIC DNA]</scope>
    <source>
        <strain evidence="4">JCM 4816</strain>
    </source>
</reference>
<evidence type="ECO:0000313" key="3">
    <source>
        <dbReference type="EMBL" id="GAA3504738.1"/>
    </source>
</evidence>
<evidence type="ECO:0000256" key="1">
    <source>
        <dbReference type="SAM" id="MobiDB-lite"/>
    </source>
</evidence>
<evidence type="ECO:0000259" key="2">
    <source>
        <dbReference type="Pfam" id="PF13672"/>
    </source>
</evidence>
<comment type="caution">
    <text evidence="3">The sequence shown here is derived from an EMBL/GenBank/DDBJ whole genome shotgun (WGS) entry which is preliminary data.</text>
</comment>
<dbReference type="RefSeq" id="WP_345585133.1">
    <property type="nucleotide sequence ID" value="NZ_BAAAXF010000082.1"/>
</dbReference>
<dbReference type="SUPFAM" id="SSF81606">
    <property type="entry name" value="PP2C-like"/>
    <property type="match status" value="1"/>
</dbReference>
<gene>
    <name evidence="3" type="ORF">GCM10019016_118510</name>
</gene>
<dbReference type="Gene3D" id="3.60.40.10">
    <property type="entry name" value="PPM-type phosphatase domain"/>
    <property type="match status" value="1"/>
</dbReference>
<name>A0ABP6UAH9_9ACTN</name>
<evidence type="ECO:0000313" key="4">
    <source>
        <dbReference type="Proteomes" id="UP001501455"/>
    </source>
</evidence>
<protein>
    <recommendedName>
        <fullName evidence="2">PPM-type phosphatase domain-containing protein</fullName>
    </recommendedName>
</protein>
<dbReference type="InterPro" id="IPR036457">
    <property type="entry name" value="PPM-type-like_dom_sf"/>
</dbReference>
<dbReference type="EMBL" id="BAAAXF010000082">
    <property type="protein sequence ID" value="GAA3504738.1"/>
    <property type="molecule type" value="Genomic_DNA"/>
</dbReference>
<dbReference type="Proteomes" id="UP001501455">
    <property type="component" value="Unassembled WGS sequence"/>
</dbReference>
<feature type="region of interest" description="Disordered" evidence="1">
    <location>
        <begin position="1"/>
        <end position="23"/>
    </location>
</feature>
<feature type="compositionally biased region" description="Basic and acidic residues" evidence="1">
    <location>
        <begin position="1"/>
        <end position="10"/>
    </location>
</feature>